<dbReference type="InterPro" id="IPR011519">
    <property type="entry name" value="UnbV_ASPIC"/>
</dbReference>
<keyword evidence="1 2" id="KW-0732">Signal</keyword>
<evidence type="ECO:0000256" key="1">
    <source>
        <dbReference type="ARBA" id="ARBA00022729"/>
    </source>
</evidence>
<dbReference type="SUPFAM" id="SSF69318">
    <property type="entry name" value="Integrin alpha N-terminal domain"/>
    <property type="match status" value="3"/>
</dbReference>
<keyword evidence="5" id="KW-1185">Reference proteome</keyword>
<evidence type="ECO:0000313" key="5">
    <source>
        <dbReference type="Proteomes" id="UP001172083"/>
    </source>
</evidence>
<evidence type="ECO:0000259" key="3">
    <source>
        <dbReference type="Pfam" id="PF07593"/>
    </source>
</evidence>
<feature type="chain" id="PRO_5045487360" evidence="2">
    <location>
        <begin position="21"/>
        <end position="1114"/>
    </location>
</feature>
<dbReference type="PANTHER" id="PTHR16026:SF0">
    <property type="entry name" value="CARTILAGE ACIDIC PROTEIN 1"/>
    <property type="match status" value="1"/>
</dbReference>
<dbReference type="RefSeq" id="WP_346762068.1">
    <property type="nucleotide sequence ID" value="NZ_JAUJEB010000010.1"/>
</dbReference>
<evidence type="ECO:0000256" key="2">
    <source>
        <dbReference type="SAM" id="SignalP"/>
    </source>
</evidence>
<comment type="caution">
    <text evidence="4">The sequence shown here is derived from an EMBL/GenBank/DDBJ whole genome shotgun (WGS) entry which is preliminary data.</text>
</comment>
<protein>
    <submittedName>
        <fullName evidence="4">VCBS repeat-containing protein</fullName>
    </submittedName>
</protein>
<proteinExistence type="predicted"/>
<feature type="domain" description="ASPIC/UnbV" evidence="3">
    <location>
        <begin position="528"/>
        <end position="593"/>
    </location>
</feature>
<dbReference type="InterPro" id="IPR013517">
    <property type="entry name" value="FG-GAP"/>
</dbReference>
<dbReference type="Proteomes" id="UP001172083">
    <property type="component" value="Unassembled WGS sequence"/>
</dbReference>
<accession>A0ABT8LG07</accession>
<dbReference type="Pfam" id="PF13517">
    <property type="entry name" value="FG-GAP_3"/>
    <property type="match status" value="6"/>
</dbReference>
<dbReference type="InterPro" id="IPR027039">
    <property type="entry name" value="Crtac1"/>
</dbReference>
<gene>
    <name evidence="4" type="ORF">QQ020_31965</name>
</gene>
<reference evidence="4" key="1">
    <citation type="submission" date="2023-06" db="EMBL/GenBank/DDBJ databases">
        <title>Genomic of Agaribacillus aureum.</title>
        <authorList>
            <person name="Wang G."/>
        </authorList>
    </citation>
    <scope>NUCLEOTIDE SEQUENCE</scope>
    <source>
        <strain evidence="4">BMA12</strain>
    </source>
</reference>
<dbReference type="InterPro" id="IPR028994">
    <property type="entry name" value="Integrin_alpha_N"/>
</dbReference>
<dbReference type="Pfam" id="PF07593">
    <property type="entry name" value="UnbV_ASPIC"/>
    <property type="match status" value="1"/>
</dbReference>
<dbReference type="PROSITE" id="PS51257">
    <property type="entry name" value="PROKAR_LIPOPROTEIN"/>
    <property type="match status" value="1"/>
</dbReference>
<organism evidence="4 5">
    <name type="scientific">Agaribacillus aureus</name>
    <dbReference type="NCBI Taxonomy" id="3051825"/>
    <lineage>
        <taxon>Bacteria</taxon>
        <taxon>Pseudomonadati</taxon>
        <taxon>Bacteroidota</taxon>
        <taxon>Cytophagia</taxon>
        <taxon>Cytophagales</taxon>
        <taxon>Splendidivirgaceae</taxon>
        <taxon>Agaribacillus</taxon>
    </lineage>
</organism>
<dbReference type="PANTHER" id="PTHR16026">
    <property type="entry name" value="CARTILAGE ACIDIC PROTEIN 1"/>
    <property type="match status" value="1"/>
</dbReference>
<sequence>MKRIKYVLLFALMASGCSTKQTQKLFERIPPENCGIAFFNKVENTEDFNIFSYRNFYNGGGVAIGDINNDGLSDVYLTSNLGDNKLFLNKGDFNFEDITASAGVTGKKGWSTGVVMVDINNDGLLDIYVCNAGYVQKDDQENELFINNGDLTFTEKAKDYNLNENGYTTHAAFFDYDLDGDLDAYILNNSFIPVNTLNYSDKRELYAQDWPVKDFIKGGGDKLLRNDGGHFTDVTREAGIYGSLIGFGLGITIGDINGDHLPDMYVSNDFFERDYLYINQGNGTFKEDIMNWMEHISLSSMGADMADLNNDGFPEIFVTEMLPDDEYRLKTKTLFENYNIYDLKLKRDFYHQYMHNTLQYNNKNRSFSEISWYSGTSASDWSWGALMFDADNDGFRDIYVCNGVYQDVTDQDFMDFFANEIAQKMALTGEKEDMQKVLDKMPSEPQLNKFFYNNGDLTFSDAGEQHGFETQSFSNGAAYGDLDNDGDLDLIVNNLNQEVFVYRNNSESLLDNHYLKVQLKGPPQNTFAIGTKIYLYKNNQILSFQMIPSRGFQSSVDYNLVFGLGTSGSIDSLVIIWPDQTKYTQLTPPPDTTVVVDYNQVKNTLIKVKPPHRQEAQQVLQEVPIALESHQENAFVDFYQEGLIMRMVSREGPKAAVGDVNGDGLEDIFIGDAAKKEGKLYIQTVDGFMLSKQETFVKHAYYEDTAAKFFDVDQDGDLDLFVGSGGNQWPERSQLMQDRLYINNGKGDFSFSQDGLPKNGYNTAVALPFDMDEDGDVDLFVGSRSIPNKYGLSPPSFLYENDGKGKFQNVGNTLFPALQNLGMVTDAILVDLTGDAQKELVIAGEWMSPRIFERIDGRFQEKKSNLSEYSGWWYTVTSSDLDGDGDEDLVLGNRGENFYFTGSPETPAKLWLGDFDNNGGIEKIVTRNIDGNDMPTATKKELTEQIVSLKKQNLKHTEYATRPIQALFSEEVLKTAQVKEGNWFKSSVAMNNGDGNFTMVPLPAAVQFSCVCDIYCKDLNGDGKADLIIGGNDSGFTPQFSKLDASFGHVLINKGSGHFEALGSQASGFFIKGDVKQFLPLNINEEKHILTAINNKKPKLFKINTWHENKNNLP</sequence>
<dbReference type="Gene3D" id="2.130.10.130">
    <property type="entry name" value="Integrin alpha, N-terminal"/>
    <property type="match status" value="4"/>
</dbReference>
<name>A0ABT8LG07_9BACT</name>
<feature type="signal peptide" evidence="2">
    <location>
        <begin position="1"/>
        <end position="20"/>
    </location>
</feature>
<evidence type="ECO:0000313" key="4">
    <source>
        <dbReference type="EMBL" id="MDN5216730.1"/>
    </source>
</evidence>
<dbReference type="EMBL" id="JAUJEB010000010">
    <property type="protein sequence ID" value="MDN5216730.1"/>
    <property type="molecule type" value="Genomic_DNA"/>
</dbReference>